<feature type="compositionally biased region" description="Basic and acidic residues" evidence="1">
    <location>
        <begin position="206"/>
        <end position="231"/>
    </location>
</feature>
<accession>A0A0G2J489</accession>
<feature type="compositionally biased region" description="Low complexity" evidence="1">
    <location>
        <begin position="276"/>
        <end position="292"/>
    </location>
</feature>
<name>A0A0G2J489_9EURO</name>
<protein>
    <submittedName>
        <fullName evidence="2">Uncharacterized protein</fullName>
    </submittedName>
</protein>
<evidence type="ECO:0000313" key="3">
    <source>
        <dbReference type="Proteomes" id="UP000034164"/>
    </source>
</evidence>
<feature type="region of interest" description="Disordered" evidence="1">
    <location>
        <begin position="625"/>
        <end position="680"/>
    </location>
</feature>
<dbReference type="Proteomes" id="UP000034164">
    <property type="component" value="Unassembled WGS sequence"/>
</dbReference>
<dbReference type="AlphaFoldDB" id="A0A0G2J489"/>
<feature type="compositionally biased region" description="Low complexity" evidence="1">
    <location>
        <begin position="448"/>
        <end position="466"/>
    </location>
</feature>
<gene>
    <name evidence="2" type="ORF">EMCG_08510</name>
</gene>
<dbReference type="OrthoDB" id="21474at2759"/>
<dbReference type="VEuPathDB" id="FungiDB:EMCG_08510"/>
<feature type="compositionally biased region" description="Basic and acidic residues" evidence="1">
    <location>
        <begin position="319"/>
        <end position="330"/>
    </location>
</feature>
<evidence type="ECO:0000256" key="1">
    <source>
        <dbReference type="SAM" id="MobiDB-lite"/>
    </source>
</evidence>
<feature type="region of interest" description="Disordered" evidence="1">
    <location>
        <begin position="541"/>
        <end position="565"/>
    </location>
</feature>
<feature type="compositionally biased region" description="Low complexity" evidence="1">
    <location>
        <begin position="398"/>
        <end position="412"/>
    </location>
</feature>
<feature type="compositionally biased region" description="Basic and acidic residues" evidence="1">
    <location>
        <begin position="634"/>
        <end position="680"/>
    </location>
</feature>
<feature type="region of interest" description="Disordered" evidence="1">
    <location>
        <begin position="33"/>
        <end position="103"/>
    </location>
</feature>
<feature type="region of interest" description="Disordered" evidence="1">
    <location>
        <begin position="393"/>
        <end position="481"/>
    </location>
</feature>
<comment type="caution">
    <text evidence="2">The sequence shown here is derived from an EMBL/GenBank/DDBJ whole genome shotgun (WGS) entry which is preliminary data.</text>
</comment>
<feature type="compositionally biased region" description="Basic residues" evidence="1">
    <location>
        <begin position="467"/>
        <end position="481"/>
    </location>
</feature>
<feature type="region of interest" description="Disordered" evidence="1">
    <location>
        <begin position="192"/>
        <end position="362"/>
    </location>
</feature>
<proteinExistence type="predicted"/>
<sequence>MTFHSLQLYTPIILLHHELSCISEAQKYQGALYKEKPDKSKKSKSVTIAEPPTSSKPRDPWVEDAPDVDDIRPTHISAPPHAPTPPHALPRQEPGKVSTSTAIATPDAPVNVFDFLDPTETPNASKISLAGSKGPMVMLKDAPPLFNTPKELAKDDEVNYDVPYEENGFSYGADTLEAGLYQNRAANQSVTFENKFVTPAPKRNKDRTSRRDRDRDRERDRDRTASPDPHHTNNNNNNNNNSLTSTGDKKRKRGHVEQINPEIANSVSHGGGGDDIPMIDAPPSSAIAANPSTPTLNHSGLTGGLNRMMRDFSPLTPDADYRSADDGGEHGRHRYLQDPVSPIKRTRRADRDSTNNNYHNNNGLENNALGIAIKERAERIMSLLGSAVFTNGTGAGAGDTVNTSNTNTNNDVTGGGAPRLVRTRRRSSSDDLEGGGGKNGTRRSLAEAAATASATPAATAAPATSARRQKKRHAERRAGAKRRVVVNGRGTGGDGYGYDDSAPRRLKAIEYHPDSGSDARSRSPYGTRMRGMGAGMSMALTKGSKNGANGSGSGSGSGSGNANTENRLVVYGDNETHRREYYEDAGDHELVQRERASVFLSLVTKGPDSEKGCSVHKALKRFHREGGLGGSFEGESHREREKEKEKEKEKERGRGRGRGREGRDSRDREKERGRERRGDGERELWRVLRLKRNDRGEVVLFV</sequence>
<dbReference type="EMBL" id="LCZI01000604">
    <property type="protein sequence ID" value="KKZ65649.1"/>
    <property type="molecule type" value="Genomic_DNA"/>
</dbReference>
<reference evidence="3" key="1">
    <citation type="journal article" date="2015" name="PLoS Genet.">
        <title>The dynamic genome and transcriptome of the human fungal pathogen Blastomyces and close relative Emmonsia.</title>
        <authorList>
            <person name="Munoz J.F."/>
            <person name="Gauthier G.M."/>
            <person name="Desjardins C.A."/>
            <person name="Gallo J.E."/>
            <person name="Holder J."/>
            <person name="Sullivan T.D."/>
            <person name="Marty A.J."/>
            <person name="Carmen J.C."/>
            <person name="Chen Z."/>
            <person name="Ding L."/>
            <person name="Gujja S."/>
            <person name="Magrini V."/>
            <person name="Misas E."/>
            <person name="Mitreva M."/>
            <person name="Priest M."/>
            <person name="Saif S."/>
            <person name="Whiston E.A."/>
            <person name="Young S."/>
            <person name="Zeng Q."/>
            <person name="Goldman W.E."/>
            <person name="Mardis E.R."/>
            <person name="Taylor J.W."/>
            <person name="McEwen J.G."/>
            <person name="Clay O.K."/>
            <person name="Klein B.S."/>
            <person name="Cuomo C.A."/>
        </authorList>
    </citation>
    <scope>NUCLEOTIDE SEQUENCE [LARGE SCALE GENOMIC DNA]</scope>
    <source>
        <strain evidence="3">UAMH 3008</strain>
    </source>
</reference>
<organism evidence="2 3">
    <name type="scientific">[Emmonsia] crescens</name>
    <dbReference type="NCBI Taxonomy" id="73230"/>
    <lineage>
        <taxon>Eukaryota</taxon>
        <taxon>Fungi</taxon>
        <taxon>Dikarya</taxon>
        <taxon>Ascomycota</taxon>
        <taxon>Pezizomycotina</taxon>
        <taxon>Eurotiomycetes</taxon>
        <taxon>Eurotiomycetidae</taxon>
        <taxon>Onygenales</taxon>
        <taxon>Ajellomycetaceae</taxon>
        <taxon>Emergomyces</taxon>
    </lineage>
</organism>
<evidence type="ECO:0000313" key="2">
    <source>
        <dbReference type="EMBL" id="KKZ65649.1"/>
    </source>
</evidence>
<feature type="compositionally biased region" description="Gly residues" evidence="1">
    <location>
        <begin position="549"/>
        <end position="559"/>
    </location>
</feature>